<feature type="transmembrane region" description="Helical" evidence="1">
    <location>
        <begin position="54"/>
        <end position="75"/>
    </location>
</feature>
<keyword evidence="1" id="KW-1133">Transmembrane helix</keyword>
<proteinExistence type="predicted"/>
<reference evidence="2 3" key="1">
    <citation type="submission" date="2021-03" db="EMBL/GenBank/DDBJ databases">
        <title>Genomic Encyclopedia of Type Strains, Phase IV (KMG-IV): sequencing the most valuable type-strain genomes for metagenomic binning, comparative biology and taxonomic classification.</title>
        <authorList>
            <person name="Goeker M."/>
        </authorList>
    </citation>
    <scope>NUCLEOTIDE SEQUENCE [LARGE SCALE GENOMIC DNA]</scope>
    <source>
        <strain evidence="2 3">DSM 26806</strain>
    </source>
</reference>
<dbReference type="RefSeq" id="WP_425355012.1">
    <property type="nucleotide sequence ID" value="NZ_JAGGLD010000005.1"/>
</dbReference>
<keyword evidence="3" id="KW-1185">Reference proteome</keyword>
<dbReference type="EMBL" id="JAGGLD010000005">
    <property type="protein sequence ID" value="MBP2001811.1"/>
    <property type="molecule type" value="Genomic_DNA"/>
</dbReference>
<evidence type="ECO:0000256" key="1">
    <source>
        <dbReference type="SAM" id="Phobius"/>
    </source>
</evidence>
<organism evidence="2 3">
    <name type="scientific">Paenibacillus shirakamiensis</name>
    <dbReference type="NCBI Taxonomy" id="1265935"/>
    <lineage>
        <taxon>Bacteria</taxon>
        <taxon>Bacillati</taxon>
        <taxon>Bacillota</taxon>
        <taxon>Bacilli</taxon>
        <taxon>Bacillales</taxon>
        <taxon>Paenibacillaceae</taxon>
        <taxon>Paenibacillus</taxon>
    </lineage>
</organism>
<dbReference type="InterPro" id="IPR009526">
    <property type="entry name" value="DUF1146"/>
</dbReference>
<sequence length="85" mass="9608">MNMTQVDQISSSVGVNGLVAIIISLFCIAIAWWALQNLKLDLIIRHPKGPQGKLLQLLLAVILGHFVASFVLDYWGYTQMLRYMF</sequence>
<comment type="caution">
    <text evidence="2">The sequence shown here is derived from an EMBL/GenBank/DDBJ whole genome shotgun (WGS) entry which is preliminary data.</text>
</comment>
<protein>
    <submittedName>
        <fullName evidence="2">Integral membrane protein (TIGR02327 family)</fullName>
    </submittedName>
</protein>
<name>A0ABS4JL61_9BACL</name>
<dbReference type="Proteomes" id="UP001519288">
    <property type="component" value="Unassembled WGS sequence"/>
</dbReference>
<dbReference type="NCBIfam" id="TIGR02327">
    <property type="entry name" value="int_mem_ywzB"/>
    <property type="match status" value="1"/>
</dbReference>
<feature type="transmembrane region" description="Helical" evidence="1">
    <location>
        <begin position="12"/>
        <end position="34"/>
    </location>
</feature>
<gene>
    <name evidence="2" type="ORF">J2Z69_002867</name>
</gene>
<keyword evidence="1" id="KW-0472">Membrane</keyword>
<evidence type="ECO:0000313" key="2">
    <source>
        <dbReference type="EMBL" id="MBP2001811.1"/>
    </source>
</evidence>
<dbReference type="Pfam" id="PF06612">
    <property type="entry name" value="DUF1146"/>
    <property type="match status" value="1"/>
</dbReference>
<keyword evidence="1" id="KW-0812">Transmembrane</keyword>
<evidence type="ECO:0000313" key="3">
    <source>
        <dbReference type="Proteomes" id="UP001519288"/>
    </source>
</evidence>
<accession>A0ABS4JL61</accession>